<sequence>MENKNVSKKALRTLLNDSMRDAIGRLQLPEPSKKVKKLINKSSKRIAVEFADILKKENKKAKQTAKTLTYVEDVLKGKKEKKDKRFKKKELKAAEA</sequence>
<accession>A0ABS5VRF4</accession>
<name>A0ABS5VRF4_9BACT</name>
<evidence type="ECO:0000313" key="2">
    <source>
        <dbReference type="Proteomes" id="UP000772618"/>
    </source>
</evidence>
<protein>
    <submittedName>
        <fullName evidence="1">Uncharacterized protein</fullName>
    </submittedName>
</protein>
<evidence type="ECO:0000313" key="1">
    <source>
        <dbReference type="EMBL" id="MBT1704012.1"/>
    </source>
</evidence>
<dbReference type="EMBL" id="JAHESD010000024">
    <property type="protein sequence ID" value="MBT1704012.1"/>
    <property type="molecule type" value="Genomic_DNA"/>
</dbReference>
<keyword evidence="2" id="KW-1185">Reference proteome</keyword>
<gene>
    <name evidence="1" type="ORF">KK060_12025</name>
</gene>
<comment type="caution">
    <text evidence="1">The sequence shown here is derived from an EMBL/GenBank/DDBJ whole genome shotgun (WGS) entry which is preliminary data.</text>
</comment>
<dbReference type="RefSeq" id="WP_254153975.1">
    <property type="nucleotide sequence ID" value="NZ_JAHESD010000024.1"/>
</dbReference>
<dbReference type="Proteomes" id="UP000772618">
    <property type="component" value="Unassembled WGS sequence"/>
</dbReference>
<proteinExistence type="predicted"/>
<reference evidence="1 2" key="1">
    <citation type="submission" date="2021-05" db="EMBL/GenBank/DDBJ databases">
        <title>A Polyphasic approach of four new species of the genus Ohtaekwangia: Ohtaekwangia histidinii sp. nov., Ohtaekwangia cretensis sp. nov., Ohtaekwangia indiensis sp. nov., Ohtaekwangia reichenbachii sp. nov. from diverse environment.</title>
        <authorList>
            <person name="Octaviana S."/>
        </authorList>
    </citation>
    <scope>NUCLEOTIDE SEQUENCE [LARGE SCALE GENOMIC DNA]</scope>
    <source>
        <strain evidence="1 2">PWU20</strain>
    </source>
</reference>
<organism evidence="1 2">
    <name type="scientific">Chryseosolibacter indicus</name>
    <dbReference type="NCBI Taxonomy" id="2782351"/>
    <lineage>
        <taxon>Bacteria</taxon>
        <taxon>Pseudomonadati</taxon>
        <taxon>Bacteroidota</taxon>
        <taxon>Cytophagia</taxon>
        <taxon>Cytophagales</taxon>
        <taxon>Chryseotaleaceae</taxon>
        <taxon>Chryseosolibacter</taxon>
    </lineage>
</organism>